<dbReference type="AlphaFoldDB" id="A0A3M0L4F1"/>
<sequence>MAKKMTGYAVTTQEKVIEAKALPADVSSQKAKLIALMRALVLNEEKKTPHIPGDIHMKEKLDLQRYLMALGSTLQKLQTYIVLSRPIGLDIPSNLETGSILSGGTMILYKPGIELQVKKEGAQEQVLEEIALANANKWCKAAILSLSIEPAPTLHDMLQVALDPLVLDQCHRTGMAALVQTIEMAVPKESFVTVVQGTQEPFLQFAERLTASVERQVEYLNVRQLVLKTLRELTAMPNAEGSLRPFLGILLYCKWHRPVQRAENQLQGNGGFGSTGPLS</sequence>
<evidence type="ECO:0000313" key="2">
    <source>
        <dbReference type="Proteomes" id="UP000269221"/>
    </source>
</evidence>
<dbReference type="SUPFAM" id="SSF47353">
    <property type="entry name" value="Retrovirus capsid dimerization domain-like"/>
    <property type="match status" value="1"/>
</dbReference>
<dbReference type="Gene3D" id="1.10.1200.30">
    <property type="match status" value="2"/>
</dbReference>
<name>A0A3M0L4F1_HIRRU</name>
<gene>
    <name evidence="1" type="ORF">DUI87_01104</name>
</gene>
<dbReference type="Gene3D" id="3.30.420.10">
    <property type="entry name" value="Ribonuclease H-like superfamily/Ribonuclease H"/>
    <property type="match status" value="1"/>
</dbReference>
<keyword evidence="2" id="KW-1185">Reference proteome</keyword>
<dbReference type="InterPro" id="IPR008916">
    <property type="entry name" value="Retrov_capsid_C"/>
</dbReference>
<organism evidence="1 2">
    <name type="scientific">Hirundo rustica rustica</name>
    <dbReference type="NCBI Taxonomy" id="333673"/>
    <lineage>
        <taxon>Eukaryota</taxon>
        <taxon>Metazoa</taxon>
        <taxon>Chordata</taxon>
        <taxon>Craniata</taxon>
        <taxon>Vertebrata</taxon>
        <taxon>Euteleostomi</taxon>
        <taxon>Archelosauria</taxon>
        <taxon>Archosauria</taxon>
        <taxon>Dinosauria</taxon>
        <taxon>Saurischia</taxon>
        <taxon>Theropoda</taxon>
        <taxon>Coelurosauria</taxon>
        <taxon>Aves</taxon>
        <taxon>Neognathae</taxon>
        <taxon>Neoaves</taxon>
        <taxon>Telluraves</taxon>
        <taxon>Australaves</taxon>
        <taxon>Passeriformes</taxon>
        <taxon>Sylvioidea</taxon>
        <taxon>Hirundinidae</taxon>
        <taxon>Hirundo</taxon>
    </lineage>
</organism>
<protein>
    <submittedName>
        <fullName evidence="1">Uncharacterized protein</fullName>
    </submittedName>
</protein>
<comment type="caution">
    <text evidence="1">The sequence shown here is derived from an EMBL/GenBank/DDBJ whole genome shotgun (WGS) entry which is preliminary data.</text>
</comment>
<dbReference type="InterPro" id="IPR036397">
    <property type="entry name" value="RNaseH_sf"/>
</dbReference>
<reference evidence="1 2" key="1">
    <citation type="submission" date="2018-07" db="EMBL/GenBank/DDBJ databases">
        <title>A high quality draft genome assembly of the barn swallow (H. rustica rustica).</title>
        <authorList>
            <person name="Formenti G."/>
            <person name="Chiara M."/>
            <person name="Poveda L."/>
            <person name="Francoijs K.-J."/>
            <person name="Bonisoli-Alquati A."/>
            <person name="Canova L."/>
            <person name="Gianfranceschi L."/>
            <person name="Horner D.S."/>
            <person name="Saino N."/>
        </authorList>
    </citation>
    <scope>NUCLEOTIDE SEQUENCE [LARGE SCALE GENOMIC DNA]</scope>
    <source>
        <strain evidence="1">Chelidonia</strain>
        <tissue evidence="1">Blood</tissue>
    </source>
</reference>
<dbReference type="Proteomes" id="UP000269221">
    <property type="component" value="Unassembled WGS sequence"/>
</dbReference>
<evidence type="ECO:0000313" key="1">
    <source>
        <dbReference type="EMBL" id="RMC20258.1"/>
    </source>
</evidence>
<proteinExistence type="predicted"/>
<accession>A0A3M0L4F1</accession>
<dbReference type="GO" id="GO:0003676">
    <property type="term" value="F:nucleic acid binding"/>
    <property type="evidence" value="ECO:0007669"/>
    <property type="project" value="InterPro"/>
</dbReference>
<dbReference type="EMBL" id="QRBI01000093">
    <property type="protein sequence ID" value="RMC20258.1"/>
    <property type="molecule type" value="Genomic_DNA"/>
</dbReference>
<dbReference type="OrthoDB" id="9398474at2759"/>